<evidence type="ECO:0000313" key="3">
    <source>
        <dbReference type="EMBL" id="KAB2812381.1"/>
    </source>
</evidence>
<accession>A0A7J5E291</accession>
<evidence type="ECO:0000313" key="4">
    <source>
        <dbReference type="Proteomes" id="UP000449906"/>
    </source>
</evidence>
<feature type="transmembrane region" description="Helical" evidence="2">
    <location>
        <begin position="38"/>
        <end position="58"/>
    </location>
</feature>
<dbReference type="Proteomes" id="UP000449906">
    <property type="component" value="Unassembled WGS sequence"/>
</dbReference>
<keyword evidence="2" id="KW-0472">Membrane</keyword>
<sequence>MQDIKDVLDAELRTPPAPTFDVAATLGPGRRAVRRRRLAAGGAALALALVMGGAGVAVTSQFAGSQGADPVQVAAGVSERGSPRRRSWSTSRRPATTPRTTT</sequence>
<keyword evidence="2" id="KW-0812">Transmembrane</keyword>
<proteinExistence type="predicted"/>
<name>A0A7J5E291_NOCSI</name>
<protein>
    <submittedName>
        <fullName evidence="3">Uncharacterized protein</fullName>
    </submittedName>
</protein>
<organism evidence="3 4">
    <name type="scientific">Nocardioides simplex</name>
    <name type="common">Arthrobacter simplex</name>
    <dbReference type="NCBI Taxonomy" id="2045"/>
    <lineage>
        <taxon>Bacteria</taxon>
        <taxon>Bacillati</taxon>
        <taxon>Actinomycetota</taxon>
        <taxon>Actinomycetes</taxon>
        <taxon>Propionibacteriales</taxon>
        <taxon>Nocardioidaceae</taxon>
        <taxon>Pimelobacter</taxon>
    </lineage>
</organism>
<reference evidence="3 4" key="1">
    <citation type="submission" date="2019-09" db="EMBL/GenBank/DDBJ databases">
        <title>Pimelobacter sp. isolated from Paulinella.</title>
        <authorList>
            <person name="Jeong S.E."/>
        </authorList>
    </citation>
    <scope>NUCLEOTIDE SEQUENCE [LARGE SCALE GENOMIC DNA]</scope>
    <source>
        <strain evidence="3 4">Pch-N</strain>
    </source>
</reference>
<dbReference type="AlphaFoldDB" id="A0A7J5E291"/>
<keyword evidence="2" id="KW-1133">Transmembrane helix</keyword>
<dbReference type="RefSeq" id="WP_151579754.1">
    <property type="nucleotide sequence ID" value="NZ_WBVM01000001.1"/>
</dbReference>
<feature type="region of interest" description="Disordered" evidence="1">
    <location>
        <begin position="63"/>
        <end position="102"/>
    </location>
</feature>
<gene>
    <name evidence="3" type="ORF">F9L07_11420</name>
</gene>
<evidence type="ECO:0000256" key="1">
    <source>
        <dbReference type="SAM" id="MobiDB-lite"/>
    </source>
</evidence>
<comment type="caution">
    <text evidence="3">The sequence shown here is derived from an EMBL/GenBank/DDBJ whole genome shotgun (WGS) entry which is preliminary data.</text>
</comment>
<evidence type="ECO:0000256" key="2">
    <source>
        <dbReference type="SAM" id="Phobius"/>
    </source>
</evidence>
<dbReference type="EMBL" id="WBVM01000001">
    <property type="protein sequence ID" value="KAB2812381.1"/>
    <property type="molecule type" value="Genomic_DNA"/>
</dbReference>
<feature type="compositionally biased region" description="Low complexity" evidence="1">
    <location>
        <begin position="88"/>
        <end position="102"/>
    </location>
</feature>